<dbReference type="EMBL" id="GBRH01220593">
    <property type="protein sequence ID" value="JAD77302.1"/>
    <property type="molecule type" value="Transcribed_RNA"/>
</dbReference>
<dbReference type="InterPro" id="IPR004147">
    <property type="entry name" value="ABC1_dom"/>
</dbReference>
<sequence length="202" mass="23205">MDEIEGNIRMKRELAHIGTHAFLKMLLEDNFVHADMHPGNILVRLHESKLSRKRFFRAKPHIVFLDVGMTAELTRVDRDNLQQFFKAVATRDGRTAANCTLKLSKNQSCPNPAAFTEELDKTFTFWGTPEGDVFHPVECMHQLLGTVRRHKVNIDGNICTVMVTILVLEGWQRKLDPGFDIMETLKTLLLEKDVKQPLDFFS</sequence>
<organism evidence="2">
    <name type="scientific">Arundo donax</name>
    <name type="common">Giant reed</name>
    <name type="synonym">Donax arundinaceus</name>
    <dbReference type="NCBI Taxonomy" id="35708"/>
    <lineage>
        <taxon>Eukaryota</taxon>
        <taxon>Viridiplantae</taxon>
        <taxon>Streptophyta</taxon>
        <taxon>Embryophyta</taxon>
        <taxon>Tracheophyta</taxon>
        <taxon>Spermatophyta</taxon>
        <taxon>Magnoliopsida</taxon>
        <taxon>Liliopsida</taxon>
        <taxon>Poales</taxon>
        <taxon>Poaceae</taxon>
        <taxon>PACMAD clade</taxon>
        <taxon>Arundinoideae</taxon>
        <taxon>Arundineae</taxon>
        <taxon>Arundo</taxon>
    </lineage>
</organism>
<dbReference type="AlphaFoldDB" id="A0A0A9D0M8"/>
<dbReference type="Pfam" id="PF03109">
    <property type="entry name" value="ABC1"/>
    <property type="match status" value="1"/>
</dbReference>
<reference evidence="2" key="2">
    <citation type="journal article" date="2015" name="Data Brief">
        <title>Shoot transcriptome of the giant reed, Arundo donax.</title>
        <authorList>
            <person name="Barrero R.A."/>
            <person name="Guerrero F.D."/>
            <person name="Moolhuijzen P."/>
            <person name="Goolsby J.A."/>
            <person name="Tidwell J."/>
            <person name="Bellgard S.E."/>
            <person name="Bellgard M.I."/>
        </authorList>
    </citation>
    <scope>NUCLEOTIDE SEQUENCE</scope>
    <source>
        <tissue evidence="2">Shoot tissue taken approximately 20 cm above the soil surface</tissue>
    </source>
</reference>
<name>A0A0A9D0M8_ARUDO</name>
<dbReference type="PANTHER" id="PTHR45890">
    <property type="entry name" value="AARF DOMAIN CONTAINING KINASE 2 (PREDICTED)"/>
    <property type="match status" value="1"/>
</dbReference>
<feature type="domain" description="ABC1 atypical kinase-like" evidence="1">
    <location>
        <begin position="8"/>
        <end position="97"/>
    </location>
</feature>
<dbReference type="PANTHER" id="PTHR45890:SF7">
    <property type="entry name" value="OS07G0558000 PROTEIN"/>
    <property type="match status" value="1"/>
</dbReference>
<accession>A0A0A9D0M8</accession>
<reference evidence="2" key="1">
    <citation type="submission" date="2014-09" db="EMBL/GenBank/DDBJ databases">
        <authorList>
            <person name="Magalhaes I.L.F."/>
            <person name="Oliveira U."/>
            <person name="Santos F.R."/>
            <person name="Vidigal T.H.D.A."/>
            <person name="Brescovit A.D."/>
            <person name="Santos A.J."/>
        </authorList>
    </citation>
    <scope>NUCLEOTIDE SEQUENCE</scope>
    <source>
        <tissue evidence="2">Shoot tissue taken approximately 20 cm above the soil surface</tissue>
    </source>
</reference>
<evidence type="ECO:0000313" key="2">
    <source>
        <dbReference type="EMBL" id="JAD77302.1"/>
    </source>
</evidence>
<proteinExistence type="predicted"/>
<dbReference type="InterPro" id="IPR052402">
    <property type="entry name" value="ADCK_kinase"/>
</dbReference>
<protein>
    <recommendedName>
        <fullName evidence="1">ABC1 atypical kinase-like domain-containing protein</fullName>
    </recommendedName>
</protein>
<evidence type="ECO:0000259" key="1">
    <source>
        <dbReference type="Pfam" id="PF03109"/>
    </source>
</evidence>